<name>A0A1Q2YBF3_9ASCO</name>
<proteinExistence type="predicted"/>
<reference evidence="2 3" key="1">
    <citation type="submission" date="2016-08" db="EMBL/GenBank/DDBJ databases">
        <title>Whole genome shotgun sequence of Pichia membranifaciens KS47-1.</title>
        <authorList>
            <person name="Konishi M."/>
            <person name="Ishida M."/>
            <person name="Arakawa T."/>
            <person name="Kato Y."/>
            <person name="Horiuchi J."/>
        </authorList>
    </citation>
    <scope>NUCLEOTIDE SEQUENCE [LARGE SCALE GENOMIC DNA]</scope>
    <source>
        <strain evidence="2 3">KS47-1</strain>
    </source>
</reference>
<organism evidence="2 3">
    <name type="scientific">Pichia membranifaciens</name>
    <dbReference type="NCBI Taxonomy" id="4926"/>
    <lineage>
        <taxon>Eukaryota</taxon>
        <taxon>Fungi</taxon>
        <taxon>Dikarya</taxon>
        <taxon>Ascomycota</taxon>
        <taxon>Saccharomycotina</taxon>
        <taxon>Pichiomycetes</taxon>
        <taxon>Pichiales</taxon>
        <taxon>Pichiaceae</taxon>
        <taxon>Pichia</taxon>
    </lineage>
</organism>
<accession>A0A1Q2YBF3</accession>
<feature type="region of interest" description="Disordered" evidence="1">
    <location>
        <begin position="131"/>
        <end position="157"/>
    </location>
</feature>
<dbReference type="EMBL" id="BDGI01000011">
    <property type="protein sequence ID" value="GAV26864.1"/>
    <property type="molecule type" value="Genomic_DNA"/>
</dbReference>
<dbReference type="Proteomes" id="UP000186136">
    <property type="component" value="Unassembled WGS sequence"/>
</dbReference>
<evidence type="ECO:0000256" key="1">
    <source>
        <dbReference type="SAM" id="MobiDB-lite"/>
    </source>
</evidence>
<protein>
    <submittedName>
        <fullName evidence="2">Uncharacterized protein</fullName>
    </submittedName>
</protein>
<sequence>MSAIKGKTSSANLMTFKSLENHWAMRLRPKKRKEKLSKAIDAVKTKVALQEPLACFEQDVSRYAEGGDFQVLGRIDGGLFVGQEVCQERFCPDPPRDAYKNHNGEDENGTSLEDESHQVVLLGAIGLGQKGVQRRGQAGDGGDCGDVRGHCSQSYTS</sequence>
<feature type="region of interest" description="Disordered" evidence="1">
    <location>
        <begin position="94"/>
        <end position="113"/>
    </location>
</feature>
<evidence type="ECO:0000313" key="2">
    <source>
        <dbReference type="EMBL" id="GAV26864.1"/>
    </source>
</evidence>
<dbReference type="AlphaFoldDB" id="A0A1Q2YBF3"/>
<gene>
    <name evidence="2" type="ORF">PMKS-000325</name>
</gene>
<feature type="compositionally biased region" description="Basic and acidic residues" evidence="1">
    <location>
        <begin position="94"/>
        <end position="105"/>
    </location>
</feature>
<evidence type="ECO:0000313" key="3">
    <source>
        <dbReference type="Proteomes" id="UP000186136"/>
    </source>
</evidence>
<comment type="caution">
    <text evidence="2">The sequence shown here is derived from an EMBL/GenBank/DDBJ whole genome shotgun (WGS) entry which is preliminary data.</text>
</comment>
<keyword evidence="3" id="KW-1185">Reference proteome</keyword>